<name>A0A258FRN7_9CAUL</name>
<dbReference type="SUPFAM" id="SSF52317">
    <property type="entry name" value="Class I glutamine amidotransferase-like"/>
    <property type="match status" value="1"/>
</dbReference>
<evidence type="ECO:0008006" key="5">
    <source>
        <dbReference type="Google" id="ProtNLM"/>
    </source>
</evidence>
<feature type="transmembrane region" description="Helical" evidence="2">
    <location>
        <begin position="6"/>
        <end position="28"/>
    </location>
</feature>
<comment type="caution">
    <text evidence="3">The sequence shown here is derived from an EMBL/GenBank/DDBJ whole genome shotgun (WGS) entry which is preliminary data.</text>
</comment>
<feature type="region of interest" description="Disordered" evidence="1">
    <location>
        <begin position="364"/>
        <end position="386"/>
    </location>
</feature>
<evidence type="ECO:0000256" key="2">
    <source>
        <dbReference type="SAM" id="Phobius"/>
    </source>
</evidence>
<dbReference type="EMBL" id="NCEB01000005">
    <property type="protein sequence ID" value="OYX35171.1"/>
    <property type="molecule type" value="Genomic_DNA"/>
</dbReference>
<dbReference type="Proteomes" id="UP000215595">
    <property type="component" value="Unassembled WGS sequence"/>
</dbReference>
<dbReference type="AlphaFoldDB" id="A0A258FRN7"/>
<feature type="transmembrane region" description="Helical" evidence="2">
    <location>
        <begin position="40"/>
        <end position="60"/>
    </location>
</feature>
<evidence type="ECO:0000256" key="1">
    <source>
        <dbReference type="SAM" id="MobiDB-lite"/>
    </source>
</evidence>
<keyword evidence="2" id="KW-0472">Membrane</keyword>
<dbReference type="InterPro" id="IPR029062">
    <property type="entry name" value="Class_I_gatase-like"/>
</dbReference>
<keyword evidence="2" id="KW-0812">Transmembrane</keyword>
<organism evidence="3 4">
    <name type="scientific">Brevundimonas subvibrioides</name>
    <dbReference type="NCBI Taxonomy" id="74313"/>
    <lineage>
        <taxon>Bacteria</taxon>
        <taxon>Pseudomonadati</taxon>
        <taxon>Pseudomonadota</taxon>
        <taxon>Alphaproteobacteria</taxon>
        <taxon>Caulobacterales</taxon>
        <taxon>Caulobacteraceae</taxon>
        <taxon>Brevundimonas</taxon>
    </lineage>
</organism>
<reference evidence="3 4" key="1">
    <citation type="submission" date="2017-03" db="EMBL/GenBank/DDBJ databases">
        <title>Lifting the veil on microbial sulfur biogeochemistry in mining wastewaters.</title>
        <authorList>
            <person name="Kantor R.S."/>
            <person name="Colenbrander Nelson T."/>
            <person name="Marshall S."/>
            <person name="Bennett D."/>
            <person name="Apte S."/>
            <person name="Camacho D."/>
            <person name="Thomas B.C."/>
            <person name="Warren L.A."/>
            <person name="Banfield J.F."/>
        </authorList>
    </citation>
    <scope>NUCLEOTIDE SEQUENCE [LARGE SCALE GENOMIC DNA]</scope>
    <source>
        <strain evidence="3">32-69-9</strain>
    </source>
</reference>
<evidence type="ECO:0000313" key="4">
    <source>
        <dbReference type="Proteomes" id="UP000215595"/>
    </source>
</evidence>
<evidence type="ECO:0000313" key="3">
    <source>
        <dbReference type="EMBL" id="OYX35171.1"/>
    </source>
</evidence>
<gene>
    <name evidence="3" type="ORF">B7Z01_03110</name>
</gene>
<accession>A0A258FRN7</accession>
<proteinExistence type="predicted"/>
<protein>
    <recommendedName>
        <fullName evidence="5">Carboxypeptidase regulatory-like domain-containing protein</fullName>
    </recommendedName>
</protein>
<keyword evidence="2" id="KW-1133">Transmembrane helix</keyword>
<sequence>MSGPSSAWLVAAITIGVAAALIRLSLWWRAAPVAARGPTWRFPVLVALNIAAAGLLYLTLDPPDVGLRSGRLIVLTAGAAADPARETGDILVSLPEGPQARLAERVPDLATALRRHPEVRTVQVLGEGLTARDREAIDRRLDHVAPPAPPRGLTALTLPRPVAPGSPFIVAGSVGAVAAGTVELVDPADAVVARAPIASGGRFTLAGAARAAGLALFELRVKDTQGEVIERIDIPVETRDQPAPRVQVLAGAPGPETRFLRRWAEDAGIDLSVQLSLGAGVTLTAAPAPLTAQSLSEVDLLVIDERRWEALSAGERGAVRTAVAGGMGLLLRPTGPLSDATRRDWAALGASLSGGENTRPLVLDGAEADNPPAPPSAEAANADTTPPLELTRRDFQHGGADAVTLLTDADGVALASWRPYGAGRVGVWIVADSYGLVLTGQGDRYGELWSRMFGTLGRPEGEAGAVLRGIARAGERATLCGLLQGSEIIAPDGRRTTPVIDSRAGPGPCAAFWPTRSGWHTVSAGERGDSVVYVHPAEATPSLIAAERRQATLDLSASLGASDAGGGSREGPGSPWPWFLGLLVALGGLWWLERYRPAEIAVRDR</sequence>